<dbReference type="OrthoDB" id="5420764at2"/>
<dbReference type="GO" id="GO:0032506">
    <property type="term" value="P:cytokinetic process"/>
    <property type="evidence" value="ECO:0007669"/>
    <property type="project" value="TreeGrafter"/>
</dbReference>
<dbReference type="PROSITE" id="PS51724">
    <property type="entry name" value="SPOR"/>
    <property type="match status" value="1"/>
</dbReference>
<evidence type="ECO:0000313" key="4">
    <source>
        <dbReference type="Proteomes" id="UP000199611"/>
    </source>
</evidence>
<evidence type="ECO:0000256" key="1">
    <source>
        <dbReference type="SAM" id="MobiDB-lite"/>
    </source>
</evidence>
<dbReference type="Proteomes" id="UP000199611">
    <property type="component" value="Unassembled WGS sequence"/>
</dbReference>
<sequence>MQGPNREKFQKKAMRLELSMGRFVFLCLILFASYLWTFELGVTVGRSVIVRNEESFMKKAALFLGYRPPPVEQVWRADASRTWISPEEMEQELGYYDALIAKAPEKTGVETSAAPAEAEVEEESSESIPETSQSEEKVYTVLAASFQNPENAQKLMMLLKSKGYPVTVERISVRDSVWHRVVVGTFKNREDALKFLSMFNSKEGLQGIVIQK</sequence>
<dbReference type="Pfam" id="PF05036">
    <property type="entry name" value="SPOR"/>
    <property type="match status" value="1"/>
</dbReference>
<dbReference type="InterPro" id="IPR052521">
    <property type="entry name" value="Cell_div_SPOR-domain"/>
</dbReference>
<dbReference type="EMBL" id="FOUU01000001">
    <property type="protein sequence ID" value="SFM51587.1"/>
    <property type="molecule type" value="Genomic_DNA"/>
</dbReference>
<protein>
    <submittedName>
        <fullName evidence="3">Sporulation related domain-containing protein</fullName>
    </submittedName>
</protein>
<keyword evidence="4" id="KW-1185">Reference proteome</keyword>
<dbReference type="SUPFAM" id="SSF110997">
    <property type="entry name" value="Sporulation related repeat"/>
    <property type="match status" value="1"/>
</dbReference>
<dbReference type="InterPro" id="IPR007730">
    <property type="entry name" value="SPOR-like_dom"/>
</dbReference>
<name>A0A1I4RH93_9BACT</name>
<feature type="domain" description="SPOR" evidence="2">
    <location>
        <begin position="133"/>
        <end position="212"/>
    </location>
</feature>
<dbReference type="InterPro" id="IPR036680">
    <property type="entry name" value="SPOR-like_sf"/>
</dbReference>
<dbReference type="PANTHER" id="PTHR38687">
    <property type="entry name" value="CELL DIVISION PROTEIN DEDD-RELATED"/>
    <property type="match status" value="1"/>
</dbReference>
<proteinExistence type="predicted"/>
<dbReference type="GO" id="GO:0032153">
    <property type="term" value="C:cell division site"/>
    <property type="evidence" value="ECO:0007669"/>
    <property type="project" value="TreeGrafter"/>
</dbReference>
<evidence type="ECO:0000313" key="3">
    <source>
        <dbReference type="EMBL" id="SFM51587.1"/>
    </source>
</evidence>
<dbReference type="RefSeq" id="WP_093393380.1">
    <property type="nucleotide sequence ID" value="NZ_FOUU01000001.1"/>
</dbReference>
<dbReference type="PANTHER" id="PTHR38687:SF1">
    <property type="entry name" value="CELL DIVISION PROTEIN DEDD"/>
    <property type="match status" value="1"/>
</dbReference>
<dbReference type="GO" id="GO:0042834">
    <property type="term" value="F:peptidoglycan binding"/>
    <property type="evidence" value="ECO:0007669"/>
    <property type="project" value="InterPro"/>
</dbReference>
<dbReference type="Gene3D" id="3.30.70.1070">
    <property type="entry name" value="Sporulation related repeat"/>
    <property type="match status" value="1"/>
</dbReference>
<evidence type="ECO:0000259" key="2">
    <source>
        <dbReference type="PROSITE" id="PS51724"/>
    </source>
</evidence>
<dbReference type="GO" id="GO:0030428">
    <property type="term" value="C:cell septum"/>
    <property type="evidence" value="ECO:0007669"/>
    <property type="project" value="TreeGrafter"/>
</dbReference>
<feature type="region of interest" description="Disordered" evidence="1">
    <location>
        <begin position="108"/>
        <end position="132"/>
    </location>
</feature>
<dbReference type="AlphaFoldDB" id="A0A1I4RH93"/>
<reference evidence="3 4" key="1">
    <citation type="submission" date="2016-10" db="EMBL/GenBank/DDBJ databases">
        <authorList>
            <person name="de Groot N.N."/>
        </authorList>
    </citation>
    <scope>NUCLEOTIDE SEQUENCE [LARGE SCALE GENOMIC DNA]</scope>
    <source>
        <strain evidence="3 4">DSM 9990</strain>
    </source>
</reference>
<gene>
    <name evidence="3" type="ORF">SAMN05660836_00618</name>
</gene>
<accession>A0A1I4RH93</accession>
<organism evidence="3 4">
    <name type="scientific">Thermodesulforhabdus norvegica</name>
    <dbReference type="NCBI Taxonomy" id="39841"/>
    <lineage>
        <taxon>Bacteria</taxon>
        <taxon>Pseudomonadati</taxon>
        <taxon>Thermodesulfobacteriota</taxon>
        <taxon>Syntrophobacteria</taxon>
        <taxon>Syntrophobacterales</taxon>
        <taxon>Thermodesulforhabdaceae</taxon>
        <taxon>Thermodesulforhabdus</taxon>
    </lineage>
</organism>
<dbReference type="STRING" id="39841.SAMN05660836_00618"/>